<dbReference type="OMA" id="PADCEWF"/>
<dbReference type="RefSeq" id="XP_008604734.1">
    <property type="nucleotide sequence ID" value="XM_008606512.1"/>
</dbReference>
<dbReference type="GO" id="GO:0005737">
    <property type="term" value="C:cytoplasm"/>
    <property type="evidence" value="ECO:0007669"/>
    <property type="project" value="TreeGrafter"/>
</dbReference>
<dbReference type="PANTHER" id="PTHR23324:SF83">
    <property type="entry name" value="SEC14-LIKE PROTEIN 2"/>
    <property type="match status" value="1"/>
</dbReference>
<dbReference type="PANTHER" id="PTHR23324">
    <property type="entry name" value="SEC14 RELATED PROTEIN"/>
    <property type="match status" value="1"/>
</dbReference>
<dbReference type="GeneID" id="19941732"/>
<accession>T0R6T8</accession>
<gene>
    <name evidence="2" type="ORF">SDRG_01005</name>
</gene>
<dbReference type="AlphaFoldDB" id="T0R6T8"/>
<dbReference type="PROSITE" id="PS50191">
    <property type="entry name" value="CRAL_TRIO"/>
    <property type="match status" value="1"/>
</dbReference>
<dbReference type="SMART" id="SM00516">
    <property type="entry name" value="SEC14"/>
    <property type="match status" value="1"/>
</dbReference>
<evidence type="ECO:0000313" key="3">
    <source>
        <dbReference type="Proteomes" id="UP000030762"/>
    </source>
</evidence>
<dbReference type="STRING" id="1156394.T0R6T8"/>
<dbReference type="OrthoDB" id="73007at2759"/>
<dbReference type="InterPro" id="IPR036865">
    <property type="entry name" value="CRAL-TRIO_dom_sf"/>
</dbReference>
<dbReference type="Gene3D" id="3.40.525.10">
    <property type="entry name" value="CRAL-TRIO lipid binding domain"/>
    <property type="match status" value="1"/>
</dbReference>
<dbReference type="Pfam" id="PF00650">
    <property type="entry name" value="CRAL_TRIO"/>
    <property type="match status" value="1"/>
</dbReference>
<sequence>MMVDDGTSGGNLDALLAGRAKDLGQLRALVGDALTPLHDDVWLLRYLLSNETPAACEAPIRFTIQWRAARADTIAALHAGAKPPLHAEIEKYLVAGDHKLTRLGEPLVIVRIGLCNSKALMNNVAYDDVVEYMMLAREATMVYLDQTSRATRTLVKASTILDFSGFSLLRGHDARFSRVQGECSKLSEQMYPQLLGRTIFVNTPAVFSWVFKLLKPLLSERTVAKMVICPGGKQLSDCPYVANYLNLSDLPTFLGGQCMCDGRGCIGGLPNSQTTPLTGVNDDGLASMTLAPRSTQTIERSIASGCVLEYTLGVPGKRVLVSVGFIGASTVLPILPAQFLDQATGCIDGVWSAPSDGVLRLHFDANDAVFRSRDVQYKVDVVASALL</sequence>
<evidence type="ECO:0000313" key="2">
    <source>
        <dbReference type="EMBL" id="EQC42165.1"/>
    </source>
</evidence>
<protein>
    <recommendedName>
        <fullName evidence="1">CRAL-TRIO domain-containing protein</fullName>
    </recommendedName>
</protein>
<dbReference type="Gene3D" id="2.60.120.680">
    <property type="entry name" value="GOLD domain"/>
    <property type="match status" value="1"/>
</dbReference>
<proteinExistence type="predicted"/>
<dbReference type="EMBL" id="JH767133">
    <property type="protein sequence ID" value="EQC42165.1"/>
    <property type="molecule type" value="Genomic_DNA"/>
</dbReference>
<reference evidence="2 3" key="1">
    <citation type="submission" date="2012-04" db="EMBL/GenBank/DDBJ databases">
        <title>The Genome Sequence of Saprolegnia declina VS20.</title>
        <authorList>
            <consortium name="The Broad Institute Genome Sequencing Platform"/>
            <person name="Russ C."/>
            <person name="Nusbaum C."/>
            <person name="Tyler B."/>
            <person name="van West P."/>
            <person name="Dieguez-Uribeondo J."/>
            <person name="de Bruijn I."/>
            <person name="Tripathy S."/>
            <person name="Jiang R."/>
            <person name="Young S.K."/>
            <person name="Zeng Q."/>
            <person name="Gargeya S."/>
            <person name="Fitzgerald M."/>
            <person name="Haas B."/>
            <person name="Abouelleil A."/>
            <person name="Alvarado L."/>
            <person name="Arachchi H.M."/>
            <person name="Berlin A."/>
            <person name="Chapman S.B."/>
            <person name="Goldberg J."/>
            <person name="Griggs A."/>
            <person name="Gujja S."/>
            <person name="Hansen M."/>
            <person name="Howarth C."/>
            <person name="Imamovic A."/>
            <person name="Larimer J."/>
            <person name="McCowen C."/>
            <person name="Montmayeur A."/>
            <person name="Murphy C."/>
            <person name="Neiman D."/>
            <person name="Pearson M."/>
            <person name="Priest M."/>
            <person name="Roberts A."/>
            <person name="Saif S."/>
            <person name="Shea T."/>
            <person name="Sisk P."/>
            <person name="Sykes S."/>
            <person name="Wortman J."/>
            <person name="Nusbaum C."/>
            <person name="Birren B."/>
        </authorList>
    </citation>
    <scope>NUCLEOTIDE SEQUENCE [LARGE SCALE GENOMIC DNA]</scope>
    <source>
        <strain evidence="2 3">VS20</strain>
    </source>
</reference>
<dbReference type="InterPro" id="IPR001251">
    <property type="entry name" value="CRAL-TRIO_dom"/>
</dbReference>
<dbReference type="InParanoid" id="T0R6T8"/>
<dbReference type="Proteomes" id="UP000030762">
    <property type="component" value="Unassembled WGS sequence"/>
</dbReference>
<name>T0R6T8_SAPDV</name>
<dbReference type="eggNOG" id="KOG1471">
    <property type="taxonomic scope" value="Eukaryota"/>
</dbReference>
<dbReference type="VEuPathDB" id="FungiDB:SDRG_01005"/>
<keyword evidence="3" id="KW-1185">Reference proteome</keyword>
<dbReference type="SUPFAM" id="SSF52087">
    <property type="entry name" value="CRAL/TRIO domain"/>
    <property type="match status" value="1"/>
</dbReference>
<dbReference type="CDD" id="cd00170">
    <property type="entry name" value="SEC14"/>
    <property type="match status" value="1"/>
</dbReference>
<organism evidence="2 3">
    <name type="scientific">Saprolegnia diclina (strain VS20)</name>
    <dbReference type="NCBI Taxonomy" id="1156394"/>
    <lineage>
        <taxon>Eukaryota</taxon>
        <taxon>Sar</taxon>
        <taxon>Stramenopiles</taxon>
        <taxon>Oomycota</taxon>
        <taxon>Saprolegniomycetes</taxon>
        <taxon>Saprolegniales</taxon>
        <taxon>Saprolegniaceae</taxon>
        <taxon>Saprolegnia</taxon>
    </lineage>
</organism>
<feature type="domain" description="CRAL-TRIO" evidence="1">
    <location>
        <begin position="82"/>
        <end position="262"/>
    </location>
</feature>
<evidence type="ECO:0000259" key="1">
    <source>
        <dbReference type="PROSITE" id="PS50191"/>
    </source>
</evidence>
<dbReference type="InterPro" id="IPR051064">
    <property type="entry name" value="SEC14/CRAL-TRIO_domain"/>
</dbReference>